<feature type="compositionally biased region" description="Polar residues" evidence="1">
    <location>
        <begin position="34"/>
        <end position="50"/>
    </location>
</feature>
<name>A0A3Q0J5P9_DIACI</name>
<dbReference type="PaxDb" id="121845-A0A3Q0J5P9"/>
<reference evidence="3" key="1">
    <citation type="submission" date="2025-08" db="UniProtKB">
        <authorList>
            <consortium name="RefSeq"/>
        </authorList>
    </citation>
    <scope>IDENTIFICATION</scope>
</reference>
<accession>A0A3Q0J5P9</accession>
<dbReference type="AlphaFoldDB" id="A0A3Q0J5P9"/>
<dbReference type="Proteomes" id="UP000079169">
    <property type="component" value="Unplaced"/>
</dbReference>
<feature type="compositionally biased region" description="Acidic residues" evidence="1">
    <location>
        <begin position="80"/>
        <end position="102"/>
    </location>
</feature>
<keyword evidence="2" id="KW-1185">Reference proteome</keyword>
<gene>
    <name evidence="3" type="primary">LOC103515165</name>
</gene>
<feature type="region of interest" description="Disordered" evidence="1">
    <location>
        <begin position="30"/>
        <end position="113"/>
    </location>
</feature>
<proteinExistence type="predicted"/>
<protein>
    <submittedName>
        <fullName evidence="3">Uncharacterized protein LOC103515165</fullName>
    </submittedName>
</protein>
<dbReference type="GeneID" id="103515165"/>
<organism evidence="2 3">
    <name type="scientific">Diaphorina citri</name>
    <name type="common">Asian citrus psyllid</name>
    <dbReference type="NCBI Taxonomy" id="121845"/>
    <lineage>
        <taxon>Eukaryota</taxon>
        <taxon>Metazoa</taxon>
        <taxon>Ecdysozoa</taxon>
        <taxon>Arthropoda</taxon>
        <taxon>Hexapoda</taxon>
        <taxon>Insecta</taxon>
        <taxon>Pterygota</taxon>
        <taxon>Neoptera</taxon>
        <taxon>Paraneoptera</taxon>
        <taxon>Hemiptera</taxon>
        <taxon>Sternorrhyncha</taxon>
        <taxon>Psylloidea</taxon>
        <taxon>Psyllidae</taxon>
        <taxon>Diaphorininae</taxon>
        <taxon>Diaphorina</taxon>
    </lineage>
</organism>
<evidence type="ECO:0000313" key="2">
    <source>
        <dbReference type="Proteomes" id="UP000079169"/>
    </source>
</evidence>
<dbReference type="KEGG" id="dci:103515165"/>
<evidence type="ECO:0000313" key="3">
    <source>
        <dbReference type="RefSeq" id="XP_026683751.1"/>
    </source>
</evidence>
<evidence type="ECO:0000256" key="1">
    <source>
        <dbReference type="SAM" id="MobiDB-lite"/>
    </source>
</evidence>
<dbReference type="RefSeq" id="XP_026683751.1">
    <property type="nucleotide sequence ID" value="XM_026827950.1"/>
</dbReference>
<sequence>MASSLLSNPDHLNSPLSAGSISLSYRQRLKRHMSGSQHGLNTALQTNNPLLGSALTGPKRKRGLPRKLSGSLSAGLDVMPDGDEEEEGGGMCEEEVEEEYDEERSVASDSDMIERSDSPFGKFILNYLSNNRFKY</sequence>